<evidence type="ECO:0000313" key="2">
    <source>
        <dbReference type="Proteomes" id="UP000029409"/>
    </source>
</evidence>
<dbReference type="KEGG" id="pdu:PDUR_25950"/>
<reference evidence="1 2" key="1">
    <citation type="submission" date="2014-08" db="EMBL/GenBank/DDBJ databases">
        <title>Comparative genomics of the Paenibacillus odorifer group.</title>
        <authorList>
            <person name="den Bakker H.C."/>
            <person name="Tsai Y.-C."/>
            <person name="Martin N."/>
            <person name="Korlach J."/>
            <person name="Wiedmann M."/>
        </authorList>
    </citation>
    <scope>NUCLEOTIDE SEQUENCE [LARGE SCALE GENOMIC DNA]</scope>
    <source>
        <strain evidence="1 2">DSM 1735</strain>
    </source>
</reference>
<dbReference type="EMBL" id="CP009288">
    <property type="protein sequence ID" value="AIQ14939.1"/>
    <property type="molecule type" value="Genomic_DNA"/>
</dbReference>
<keyword evidence="2" id="KW-1185">Reference proteome</keyword>
<evidence type="ECO:0000313" key="1">
    <source>
        <dbReference type="EMBL" id="AIQ14939.1"/>
    </source>
</evidence>
<organism evidence="1 2">
    <name type="scientific">Paenibacillus durus</name>
    <name type="common">Paenibacillus azotofixans</name>
    <dbReference type="NCBI Taxonomy" id="44251"/>
    <lineage>
        <taxon>Bacteria</taxon>
        <taxon>Bacillati</taxon>
        <taxon>Bacillota</taxon>
        <taxon>Bacilli</taxon>
        <taxon>Bacillales</taxon>
        <taxon>Paenibacillaceae</taxon>
        <taxon>Paenibacillus</taxon>
    </lineage>
</organism>
<dbReference type="Proteomes" id="UP000029409">
    <property type="component" value="Chromosome"/>
</dbReference>
<sequence>MDRITQMNKEIFQENLLSTIIEIKDNEKLCFNNYKFIIEPIDEPNKPLNGTDDMMRLILFSEENIGGKKLPLENTINLYCGLVPLVPIWINISYVKMNQDTAIFKLQNSLRFRKPTLLRNVETGHPPFRALFNHQN</sequence>
<dbReference type="OrthoDB" id="2087031at2"/>
<dbReference type="AlphaFoldDB" id="A0A089J185"/>
<protein>
    <submittedName>
        <fullName evidence="1">Uncharacterized protein</fullName>
    </submittedName>
</protein>
<name>A0A089J185_PAEDU</name>
<dbReference type="eggNOG" id="ENOG5033X0V">
    <property type="taxonomic scope" value="Bacteria"/>
</dbReference>
<accession>A0A089J185</accession>
<gene>
    <name evidence="1" type="ORF">PDUR_25950</name>
</gene>
<proteinExistence type="predicted"/>